<dbReference type="InterPro" id="IPR034035">
    <property type="entry name" value="Astacin-like_dom"/>
</dbReference>
<accession>A0A077YYG0</accession>
<dbReference type="STRING" id="36087.A0A077YYG0"/>
<reference evidence="12" key="1">
    <citation type="submission" date="2014-01" db="EMBL/GenBank/DDBJ databases">
        <authorList>
            <person name="Aslett M."/>
        </authorList>
    </citation>
    <scope>NUCLEOTIDE SEQUENCE</scope>
</reference>
<keyword evidence="6 7" id="KW-1015">Disulfide bond</keyword>
<dbReference type="GO" id="GO:0006508">
    <property type="term" value="P:proteolysis"/>
    <property type="evidence" value="ECO:0007669"/>
    <property type="project" value="UniProtKB-KW"/>
</dbReference>
<evidence type="ECO:0000256" key="5">
    <source>
        <dbReference type="ARBA" id="ARBA00023145"/>
    </source>
</evidence>
<comment type="function">
    <text evidence="1">Metalloprotease.</text>
</comment>
<dbReference type="OrthoDB" id="291007at2759"/>
<feature type="active site" evidence="8">
    <location>
        <position position="128"/>
    </location>
</feature>
<protein>
    <recommendedName>
        <fullName evidence="9">Metalloendopeptidase</fullName>
        <ecNumber evidence="9">3.4.24.-</ecNumber>
    </recommendedName>
</protein>
<dbReference type="SUPFAM" id="SSF55486">
    <property type="entry name" value="Metalloproteases ('zincins'), catalytic domain"/>
    <property type="match status" value="1"/>
</dbReference>
<dbReference type="PRINTS" id="PR00480">
    <property type="entry name" value="ASTACIN"/>
</dbReference>
<dbReference type="GO" id="GO:0008270">
    <property type="term" value="F:zinc ion binding"/>
    <property type="evidence" value="ECO:0007669"/>
    <property type="project" value="UniProtKB-UniRule"/>
</dbReference>
<organism evidence="12 13">
    <name type="scientific">Trichuris trichiura</name>
    <name type="common">Whipworm</name>
    <name type="synonym">Trichocephalus trichiurus</name>
    <dbReference type="NCBI Taxonomy" id="36087"/>
    <lineage>
        <taxon>Eukaryota</taxon>
        <taxon>Metazoa</taxon>
        <taxon>Ecdysozoa</taxon>
        <taxon>Nematoda</taxon>
        <taxon>Enoplea</taxon>
        <taxon>Dorylaimia</taxon>
        <taxon>Trichinellida</taxon>
        <taxon>Trichuridae</taxon>
        <taxon>Trichuris</taxon>
    </lineage>
</organism>
<comment type="caution">
    <text evidence="7">Lacks conserved residue(s) required for the propagation of feature annotation.</text>
</comment>
<evidence type="ECO:0000256" key="1">
    <source>
        <dbReference type="ARBA" id="ARBA00002657"/>
    </source>
</evidence>
<dbReference type="Pfam" id="PF01400">
    <property type="entry name" value="Astacin"/>
    <property type="match status" value="2"/>
</dbReference>
<feature type="binding site" evidence="8">
    <location>
        <position position="137"/>
    </location>
    <ligand>
        <name>Zn(2+)</name>
        <dbReference type="ChEBI" id="CHEBI:29105"/>
        <note>catalytic</note>
    </ligand>
</feature>
<dbReference type="EC" id="3.4.24.-" evidence="9"/>
<dbReference type="InterPro" id="IPR003582">
    <property type="entry name" value="ShKT_dom"/>
</dbReference>
<keyword evidence="4 8" id="KW-0482">Metalloprotease</keyword>
<dbReference type="GO" id="GO:0004222">
    <property type="term" value="F:metalloendopeptidase activity"/>
    <property type="evidence" value="ECO:0007669"/>
    <property type="project" value="UniProtKB-UniRule"/>
</dbReference>
<dbReference type="SMART" id="SM00235">
    <property type="entry name" value="ZnMc"/>
    <property type="match status" value="1"/>
</dbReference>
<dbReference type="CDD" id="cd04280">
    <property type="entry name" value="ZnMc_astacin_like"/>
    <property type="match status" value="1"/>
</dbReference>
<dbReference type="Pfam" id="PF01549">
    <property type="entry name" value="ShK"/>
    <property type="match status" value="1"/>
</dbReference>
<evidence type="ECO:0000256" key="6">
    <source>
        <dbReference type="ARBA" id="ARBA00023157"/>
    </source>
</evidence>
<keyword evidence="8 9" id="KW-0862">Zinc</keyword>
<evidence type="ECO:0000259" key="10">
    <source>
        <dbReference type="PROSITE" id="PS51670"/>
    </source>
</evidence>
<keyword evidence="2 8" id="KW-0645">Protease</keyword>
<dbReference type="PANTHER" id="PTHR10127">
    <property type="entry name" value="DISCOIDIN, CUB, EGF, LAMININ , AND ZINC METALLOPROTEASE DOMAIN CONTAINING"/>
    <property type="match status" value="1"/>
</dbReference>
<keyword evidence="8 9" id="KW-0479">Metal-binding</keyword>
<feature type="domain" description="Peptidase M12A" evidence="11">
    <location>
        <begin position="37"/>
        <end position="251"/>
    </location>
</feature>
<evidence type="ECO:0000256" key="8">
    <source>
        <dbReference type="PROSITE-ProRule" id="PRU01211"/>
    </source>
</evidence>
<keyword evidence="3 8" id="KW-0378">Hydrolase</keyword>
<proteinExistence type="predicted"/>
<evidence type="ECO:0000256" key="3">
    <source>
        <dbReference type="ARBA" id="ARBA00022801"/>
    </source>
</evidence>
<dbReference type="PROSITE" id="PS51864">
    <property type="entry name" value="ASTACIN"/>
    <property type="match status" value="1"/>
</dbReference>
<evidence type="ECO:0000256" key="4">
    <source>
        <dbReference type="ARBA" id="ARBA00023049"/>
    </source>
</evidence>
<evidence type="ECO:0000313" key="13">
    <source>
        <dbReference type="Proteomes" id="UP000030665"/>
    </source>
</evidence>
<feature type="domain" description="ShKT" evidence="10">
    <location>
        <begin position="286"/>
        <end position="320"/>
    </location>
</feature>
<name>A0A077YYG0_TRITR</name>
<keyword evidence="13" id="KW-1185">Reference proteome</keyword>
<evidence type="ECO:0000259" key="11">
    <source>
        <dbReference type="PROSITE" id="PS51864"/>
    </source>
</evidence>
<feature type="disulfide bond" evidence="7">
    <location>
        <begin position="286"/>
        <end position="320"/>
    </location>
</feature>
<dbReference type="AlphaFoldDB" id="A0A077YYG0"/>
<dbReference type="InterPro" id="IPR001506">
    <property type="entry name" value="Peptidase_M12A"/>
</dbReference>
<evidence type="ECO:0000256" key="7">
    <source>
        <dbReference type="PROSITE-ProRule" id="PRU01005"/>
    </source>
</evidence>
<dbReference type="Gene3D" id="3.40.390.10">
    <property type="entry name" value="Collagenase (Catalytic Domain)"/>
    <property type="match status" value="1"/>
</dbReference>
<dbReference type="EMBL" id="HG805831">
    <property type="protein sequence ID" value="CDW52764.1"/>
    <property type="molecule type" value="Genomic_DNA"/>
</dbReference>
<evidence type="ECO:0000256" key="2">
    <source>
        <dbReference type="ARBA" id="ARBA00022670"/>
    </source>
</evidence>
<dbReference type="InterPro" id="IPR006026">
    <property type="entry name" value="Peptidase_Metallo"/>
</dbReference>
<keyword evidence="5" id="KW-0865">Zymogen</keyword>
<evidence type="ECO:0000256" key="9">
    <source>
        <dbReference type="RuleBase" id="RU361183"/>
    </source>
</evidence>
<dbReference type="PROSITE" id="PS51670">
    <property type="entry name" value="SHKT"/>
    <property type="match status" value="1"/>
</dbReference>
<sequence>MGSGDPLVLTIVHRKFEGDIIGVSYEDFDHSGLMTRSSVRNKHLLWEDGEVPYEMSPMFHAQERQLIQRAIRTIEENSCIRFTPRTGQADYLVLSNEHGCFSMVGRMKGRQVISLGSGCLYREVIVHELLHALGFWHEQSRTDRDLFVRIRKENVISSKRPLRPFVHLLVDLQDPLVGMMGQFRKIDPPYLDYLNESYDYYSIMHYDSKAFSKNGHDTIEAPSQALTRVIGKAMGMSEKDVRKLNKLYNCPAVSMTTAAVTKTNEAQIIQGKEEKETQPVLGKPECRDRFDDCAQFARYCRRFAFRHVMDKHCRKTCKTCEI</sequence>
<dbReference type="PANTHER" id="PTHR10127:SF829">
    <property type="entry name" value="ZINC METALLOPROTEINASE NAS-6"/>
    <property type="match status" value="1"/>
</dbReference>
<gene>
    <name evidence="12" type="ORF">TTRE_0000102601</name>
</gene>
<evidence type="ECO:0000313" key="12">
    <source>
        <dbReference type="EMBL" id="CDW52764.1"/>
    </source>
</evidence>
<dbReference type="SMART" id="SM00254">
    <property type="entry name" value="ShKT"/>
    <property type="match status" value="1"/>
</dbReference>
<feature type="binding site" evidence="8">
    <location>
        <position position="127"/>
    </location>
    <ligand>
        <name>Zn(2+)</name>
        <dbReference type="ChEBI" id="CHEBI:29105"/>
        <note>catalytic</note>
    </ligand>
</feature>
<reference evidence="12" key="2">
    <citation type="submission" date="2014-03" db="EMBL/GenBank/DDBJ databases">
        <title>The whipworm genome and dual-species transcriptomics of an intimate host-pathogen interaction.</title>
        <authorList>
            <person name="Foth B.J."/>
            <person name="Tsai I.J."/>
            <person name="Reid A.J."/>
            <person name="Bancroft A.J."/>
            <person name="Nichol S."/>
            <person name="Tracey A."/>
            <person name="Holroyd N."/>
            <person name="Cotton J.A."/>
            <person name="Stanley E.J."/>
            <person name="Zarowiecki M."/>
            <person name="Liu J.Z."/>
            <person name="Huckvale T."/>
            <person name="Cooper P.J."/>
            <person name="Grencis R.K."/>
            <person name="Berriman M."/>
        </authorList>
    </citation>
    <scope>NUCLEOTIDE SEQUENCE [LARGE SCALE GENOMIC DNA]</scope>
</reference>
<comment type="cofactor">
    <cofactor evidence="8 9">
        <name>Zn(2+)</name>
        <dbReference type="ChEBI" id="CHEBI:29105"/>
    </cofactor>
    <text evidence="8 9">Binds 1 zinc ion per subunit.</text>
</comment>
<dbReference type="Proteomes" id="UP000030665">
    <property type="component" value="Unassembled WGS sequence"/>
</dbReference>
<dbReference type="InterPro" id="IPR024079">
    <property type="entry name" value="MetalloPept_cat_dom_sf"/>
</dbReference>
<dbReference type="Gene3D" id="1.10.10.1940">
    <property type="match status" value="1"/>
</dbReference>
<feature type="binding site" evidence="8">
    <location>
        <position position="131"/>
    </location>
    <ligand>
        <name>Zn(2+)</name>
        <dbReference type="ChEBI" id="CHEBI:29105"/>
        <note>catalytic</note>
    </ligand>
</feature>